<dbReference type="SUPFAM" id="SSF81340">
    <property type="entry name" value="Clc chloride channel"/>
    <property type="match status" value="1"/>
</dbReference>
<keyword evidence="12" id="KW-1185">Reference proteome</keyword>
<comment type="subcellular location">
    <subcellularLocation>
        <location evidence="1">Membrane</location>
        <topology evidence="1">Multi-pass membrane protein</topology>
    </subcellularLocation>
</comment>
<evidence type="ECO:0000256" key="1">
    <source>
        <dbReference type="ARBA" id="ARBA00004141"/>
    </source>
</evidence>
<reference evidence="11 12" key="1">
    <citation type="submission" date="2023-03" db="EMBL/GenBank/DDBJ databases">
        <title>Complete genome of Arcanobacterium canis strain DSM 25104 isolated in 2010 from a canine otitis externa in Germany.</title>
        <authorList>
            <person name="Borowiak M."/>
            <person name="Kreitlow A."/>
            <person name="Malorny B."/>
            <person name="Laemmler C."/>
            <person name="Prenger-Berninghoff E."/>
            <person name="Ploetz M."/>
            <person name="Abdulmawjood A."/>
        </authorList>
    </citation>
    <scope>NUCLEOTIDE SEQUENCE [LARGE SCALE GENOMIC DNA]</scope>
    <source>
        <strain evidence="11 12">DSM 25104</strain>
    </source>
</reference>
<dbReference type="RefSeq" id="WP_278012713.1">
    <property type="nucleotide sequence ID" value="NZ_CP121208.1"/>
</dbReference>
<dbReference type="InterPro" id="IPR001807">
    <property type="entry name" value="ClC"/>
</dbReference>
<proteinExistence type="predicted"/>
<dbReference type="Gene3D" id="1.10.3080.10">
    <property type="entry name" value="Clc chloride channel"/>
    <property type="match status" value="1"/>
</dbReference>
<keyword evidence="3 10" id="KW-0812">Transmembrane</keyword>
<evidence type="ECO:0000256" key="9">
    <source>
        <dbReference type="ARBA" id="ARBA00023303"/>
    </source>
</evidence>
<feature type="transmembrane region" description="Helical" evidence="10">
    <location>
        <begin position="12"/>
        <end position="40"/>
    </location>
</feature>
<evidence type="ECO:0000256" key="8">
    <source>
        <dbReference type="ARBA" id="ARBA00023214"/>
    </source>
</evidence>
<feature type="transmembrane region" description="Helical" evidence="10">
    <location>
        <begin position="222"/>
        <end position="246"/>
    </location>
</feature>
<evidence type="ECO:0000313" key="12">
    <source>
        <dbReference type="Proteomes" id="UP001215216"/>
    </source>
</evidence>
<evidence type="ECO:0000256" key="4">
    <source>
        <dbReference type="ARBA" id="ARBA00022989"/>
    </source>
</evidence>
<evidence type="ECO:0000256" key="2">
    <source>
        <dbReference type="ARBA" id="ARBA00022448"/>
    </source>
</evidence>
<keyword evidence="7" id="KW-0869">Chloride channel</keyword>
<keyword evidence="6 10" id="KW-0472">Membrane</keyword>
<keyword evidence="9" id="KW-0407">Ion channel</keyword>
<name>A0ABY8FXR8_9ACTO</name>
<dbReference type="Pfam" id="PF00654">
    <property type="entry name" value="Voltage_CLC"/>
    <property type="match status" value="1"/>
</dbReference>
<sequence>MSLSLTLRSRAARWAFVIVLGGVAAGLFAALMTLVLHFVQGFAFGVHAGTISGDVDGAPLYRRLLVPVVGGTLAGCAWWTLRRRGPVITVDSALATGRSMGFWRPVADAFTQILVVATGAPIGREAAPRQASSAATEQLSRLVGMSDADSQLALACAAGAGLCAVYNVPIAGVVFTLELLLHRLSLKSLAGAGAMCVISMLVARPVVGSGTIYRFPDLEFSWVYVIFALLAVPTCAAIGVVFQICVQACKKFRPPPTWRLPVTIAVASLVAACLAYPFPQIAGNGMDIVQDGYTGVGTIWLFLGLAAAKMIATSILLGSGADGGVLTPSLAVGAGVGAAIAIACGIPAAPVALIFGAAVLGIVQNGWIFGAVMAWELAGALLWIVPLAFVASGGAYALASLWNRHHSIE</sequence>
<keyword evidence="2" id="KW-0813">Transport</keyword>
<feature type="transmembrane region" description="Helical" evidence="10">
    <location>
        <begin position="330"/>
        <end position="360"/>
    </location>
</feature>
<protein>
    <submittedName>
        <fullName evidence="11">Chloride channel protein</fullName>
    </submittedName>
</protein>
<keyword evidence="5" id="KW-0406">Ion transport</keyword>
<accession>A0ABY8FXR8</accession>
<feature type="transmembrane region" description="Helical" evidence="10">
    <location>
        <begin position="60"/>
        <end position="81"/>
    </location>
</feature>
<evidence type="ECO:0000313" key="11">
    <source>
        <dbReference type="EMBL" id="WFM83318.1"/>
    </source>
</evidence>
<feature type="transmembrane region" description="Helical" evidence="10">
    <location>
        <begin position="152"/>
        <end position="177"/>
    </location>
</feature>
<keyword evidence="8" id="KW-0868">Chloride</keyword>
<organism evidence="11 12">
    <name type="scientific">Arcanobacterium canis</name>
    <dbReference type="NCBI Taxonomy" id="999183"/>
    <lineage>
        <taxon>Bacteria</taxon>
        <taxon>Bacillati</taxon>
        <taxon>Actinomycetota</taxon>
        <taxon>Actinomycetes</taxon>
        <taxon>Actinomycetales</taxon>
        <taxon>Actinomycetaceae</taxon>
        <taxon>Arcanobacterium</taxon>
    </lineage>
</organism>
<feature type="transmembrane region" description="Helical" evidence="10">
    <location>
        <begin position="298"/>
        <end position="318"/>
    </location>
</feature>
<evidence type="ECO:0000256" key="10">
    <source>
        <dbReference type="SAM" id="Phobius"/>
    </source>
</evidence>
<dbReference type="PANTHER" id="PTHR43427:SF6">
    <property type="entry name" value="CHLORIDE CHANNEL PROTEIN CLC-E"/>
    <property type="match status" value="1"/>
</dbReference>
<gene>
    <name evidence="11" type="ORF">P7079_07990</name>
</gene>
<dbReference type="InterPro" id="IPR014743">
    <property type="entry name" value="Cl-channel_core"/>
</dbReference>
<evidence type="ECO:0000256" key="3">
    <source>
        <dbReference type="ARBA" id="ARBA00022692"/>
    </source>
</evidence>
<dbReference type="PRINTS" id="PR00762">
    <property type="entry name" value="CLCHANNEL"/>
</dbReference>
<feature type="transmembrane region" description="Helical" evidence="10">
    <location>
        <begin position="258"/>
        <end position="278"/>
    </location>
</feature>
<dbReference type="InterPro" id="IPR050368">
    <property type="entry name" value="ClC-type_chloride_channel"/>
</dbReference>
<dbReference type="PANTHER" id="PTHR43427">
    <property type="entry name" value="CHLORIDE CHANNEL PROTEIN CLC-E"/>
    <property type="match status" value="1"/>
</dbReference>
<evidence type="ECO:0000256" key="7">
    <source>
        <dbReference type="ARBA" id="ARBA00023173"/>
    </source>
</evidence>
<feature type="transmembrane region" description="Helical" evidence="10">
    <location>
        <begin position="380"/>
        <end position="402"/>
    </location>
</feature>
<evidence type="ECO:0000256" key="5">
    <source>
        <dbReference type="ARBA" id="ARBA00023065"/>
    </source>
</evidence>
<evidence type="ECO:0000256" key="6">
    <source>
        <dbReference type="ARBA" id="ARBA00023136"/>
    </source>
</evidence>
<feature type="transmembrane region" description="Helical" evidence="10">
    <location>
        <begin position="189"/>
        <end position="207"/>
    </location>
</feature>
<dbReference type="Proteomes" id="UP001215216">
    <property type="component" value="Chromosome"/>
</dbReference>
<dbReference type="EMBL" id="CP121208">
    <property type="protein sequence ID" value="WFM83318.1"/>
    <property type="molecule type" value="Genomic_DNA"/>
</dbReference>
<keyword evidence="4 10" id="KW-1133">Transmembrane helix</keyword>